<keyword evidence="2" id="KW-1185">Reference proteome</keyword>
<protein>
    <recommendedName>
        <fullName evidence="3">VacJ</fullName>
    </recommendedName>
</protein>
<reference evidence="1 2" key="1">
    <citation type="submission" date="2014-03" db="EMBL/GenBank/DDBJ databases">
        <title>Draft Genome Sequences of Four Burkholderia Strains.</title>
        <authorList>
            <person name="Liu X.Y."/>
            <person name="Li C.X."/>
            <person name="Xu J.H."/>
        </authorList>
    </citation>
    <scope>NUCLEOTIDE SEQUENCE [LARGE SCALE GENOMIC DNA]</scope>
    <source>
        <strain evidence="1 2">OP-1</strain>
    </source>
</reference>
<organism evidence="1 2">
    <name type="scientific">Caballeronia zhejiangensis</name>
    <dbReference type="NCBI Taxonomy" id="871203"/>
    <lineage>
        <taxon>Bacteria</taxon>
        <taxon>Pseudomonadati</taxon>
        <taxon>Pseudomonadota</taxon>
        <taxon>Betaproteobacteria</taxon>
        <taxon>Burkholderiales</taxon>
        <taxon>Burkholderiaceae</taxon>
        <taxon>Caballeronia</taxon>
    </lineage>
</organism>
<dbReference type="OrthoDB" id="5431733at2"/>
<evidence type="ECO:0008006" key="3">
    <source>
        <dbReference type="Google" id="ProtNLM"/>
    </source>
</evidence>
<evidence type="ECO:0000313" key="2">
    <source>
        <dbReference type="Proteomes" id="UP000027451"/>
    </source>
</evidence>
<comment type="caution">
    <text evidence="1">The sequence shown here is derived from an EMBL/GenBank/DDBJ whole genome shotgun (WGS) entry which is preliminary data.</text>
</comment>
<dbReference type="EMBL" id="JFHD01000043">
    <property type="protein sequence ID" value="KDR25713.1"/>
    <property type="molecule type" value="Genomic_DNA"/>
</dbReference>
<evidence type="ECO:0000313" key="1">
    <source>
        <dbReference type="EMBL" id="KDR25713.1"/>
    </source>
</evidence>
<dbReference type="AlphaFoldDB" id="A0A656QDZ3"/>
<accession>A0A656QDZ3</accession>
<name>A0A656QDZ3_9BURK</name>
<sequence>MPSDALLITNRAVAVVLPKQPFVDWINRADPAPDPQRPVLFDEARDDPNTFLIPCGGDDVIESAEKWINRNWQTIFEQMLDDWYTDDALWPQKRSLKLFREWCEVRLHGTVFDCSHEPIQIDLGPA</sequence>
<dbReference type="Proteomes" id="UP000027451">
    <property type="component" value="Unassembled WGS sequence"/>
</dbReference>
<gene>
    <name evidence="1" type="ORF">BG60_27085</name>
</gene>
<proteinExistence type="predicted"/>